<dbReference type="EMBL" id="JJRA01000104">
    <property type="protein sequence ID" value="KKI02388.1"/>
    <property type="molecule type" value="Genomic_DNA"/>
</dbReference>
<evidence type="ECO:0000313" key="3">
    <source>
        <dbReference type="EMBL" id="KKG04725.1"/>
    </source>
</evidence>
<keyword evidence="59" id="KW-1185">Reference proteome</keyword>
<dbReference type="Proteomes" id="UP000033885">
    <property type="component" value="Unassembled WGS sequence"/>
</dbReference>
<dbReference type="Proteomes" id="UP000034152">
    <property type="component" value="Unassembled WGS sequence"/>
</dbReference>
<dbReference type="EMBL" id="JJPC01000055">
    <property type="protein sequence ID" value="KKG35718.1"/>
    <property type="molecule type" value="Genomic_DNA"/>
</dbReference>
<evidence type="ECO:0000313" key="25">
    <source>
        <dbReference type="EMBL" id="KKH65658.1"/>
    </source>
</evidence>
<evidence type="ECO:0000313" key="10">
    <source>
        <dbReference type="EMBL" id="KKG77731.1"/>
    </source>
</evidence>
<dbReference type="Proteomes" id="UP000034298">
    <property type="component" value="Unassembled WGS sequence"/>
</dbReference>
<evidence type="ECO:0000313" key="1">
    <source>
        <dbReference type="EMBL" id="KKF97708.1"/>
    </source>
</evidence>
<evidence type="ECO:0000313" key="37">
    <source>
        <dbReference type="Proteomes" id="UP000033814"/>
    </source>
</evidence>
<dbReference type="Proteomes" id="UP000034259">
    <property type="component" value="Unassembled WGS sequence"/>
</dbReference>
<dbReference type="Proteomes" id="UP000034188">
    <property type="component" value="Unassembled WGS sequence"/>
</dbReference>
<evidence type="ECO:0000313" key="19">
    <source>
        <dbReference type="EMBL" id="KKH37734.1"/>
    </source>
</evidence>
<evidence type="ECO:0000313" key="30">
    <source>
        <dbReference type="EMBL" id="KKH84050.1"/>
    </source>
</evidence>
<organism evidence="23 49">
    <name type="scientific">Methanosarcina mazei</name>
    <name type="common">Methanosarcina frisia</name>
    <dbReference type="NCBI Taxonomy" id="2209"/>
    <lineage>
        <taxon>Archaea</taxon>
        <taxon>Methanobacteriati</taxon>
        <taxon>Methanobacteriota</taxon>
        <taxon>Stenosarchaea group</taxon>
        <taxon>Methanomicrobia</taxon>
        <taxon>Methanosarcinales</taxon>
        <taxon>Methanosarcinaceae</taxon>
        <taxon>Methanosarcina</taxon>
    </lineage>
</organism>
<evidence type="ECO:0000313" key="33">
    <source>
        <dbReference type="EMBL" id="KKH90271.1"/>
    </source>
</evidence>
<evidence type="ECO:0000313" key="23">
    <source>
        <dbReference type="EMBL" id="KKH58795.1"/>
    </source>
</evidence>
<evidence type="ECO:0000313" key="53">
    <source>
        <dbReference type="Proteomes" id="UP000034338"/>
    </source>
</evidence>
<dbReference type="EMBL" id="JJQZ01000016">
    <property type="protein sequence ID" value="KKH99349.1"/>
    <property type="molecule type" value="Genomic_DNA"/>
</dbReference>
<evidence type="ECO:0000313" key="46">
    <source>
        <dbReference type="Proteomes" id="UP000034152"/>
    </source>
</evidence>
<evidence type="ECO:0000313" key="48">
    <source>
        <dbReference type="Proteomes" id="UP000034227"/>
    </source>
</evidence>
<evidence type="ECO:0000313" key="17">
    <source>
        <dbReference type="EMBL" id="KKH34941.1"/>
    </source>
</evidence>
<evidence type="ECO:0000313" key="21">
    <source>
        <dbReference type="EMBL" id="KKH47158.1"/>
    </source>
</evidence>
<dbReference type="EMBL" id="JJQX01000207">
    <property type="protein sequence ID" value="KKH90271.1"/>
    <property type="molecule type" value="Genomic_DNA"/>
</dbReference>
<evidence type="ECO:0000313" key="14">
    <source>
        <dbReference type="EMBL" id="KKH04242.1"/>
    </source>
</evidence>
<dbReference type="EMBL" id="JJQM01000013">
    <property type="protein sequence ID" value="KKH58795.1"/>
    <property type="molecule type" value="Genomic_DNA"/>
</dbReference>
<dbReference type="Proteomes" id="UP000034925">
    <property type="component" value="Unassembled WGS sequence"/>
</dbReference>
<evidence type="ECO:0000313" key="62">
    <source>
        <dbReference type="Proteomes" id="UP000034668"/>
    </source>
</evidence>
<dbReference type="EMBL" id="JJRB01000002">
    <property type="protein sequence ID" value="KKI06756.1"/>
    <property type="molecule type" value="Genomic_DNA"/>
</dbReference>
<evidence type="ECO:0000313" key="38">
    <source>
        <dbReference type="Proteomes" id="UP000033835"/>
    </source>
</evidence>
<evidence type="ECO:0000313" key="57">
    <source>
        <dbReference type="Proteomes" id="UP000034547"/>
    </source>
</evidence>
<dbReference type="EMBL" id="JJOT01000028">
    <property type="protein sequence ID" value="KKG04725.1"/>
    <property type="molecule type" value="Genomic_DNA"/>
</dbReference>
<reference evidence="37 38" key="1">
    <citation type="journal article" date="2015" name="ISME J.">
        <title>Genomic and phenotypic differentiation among Methanosarcina mazei populations from Columbia River sediment.</title>
        <authorList>
            <person name="Youngblut N.D."/>
            <person name="Wirth J.S."/>
            <person name="Henriksen J.R."/>
            <person name="Smith M."/>
            <person name="Simon H."/>
            <person name="Metcalf W.W."/>
            <person name="Whitaker R.J."/>
        </authorList>
    </citation>
    <scope>NUCLEOTIDE SEQUENCE [LARGE SCALE GENOMIC DNA]</scope>
    <source>
        <strain evidence="15 48">1.F.A.2.8</strain>
        <strain evidence="16 53">1.H.A.0.1</strain>
        <strain evidence="17 65">1.H.A.1A.1</strain>
        <strain evidence="18 43">1.H.A.1A.3</strain>
        <strain evidence="19 63">1.H.A.1A.4</strain>
        <strain evidence="20 39">1.H.A.1A.6</strain>
        <strain evidence="21 50">1.H.A.2.1</strain>
        <strain evidence="23 49">1.H.A.2.3</strain>
        <strain evidence="22 55">1.H.A.2.6</strain>
        <strain evidence="26 64">1.H.A.2.7</strain>
        <strain evidence="25">1.H.A.2.8</strain>
        <strain evidence="24 41">1.H.M.0.1</strain>
        <strain evidence="27 69">1.H.M.1A.1</strain>
        <strain evidence="28 44">1.H.M.1A.2</strain>
        <strain evidence="29 67">1.H.M.1A.3</strain>
        <strain evidence="31 46">1.H.M.2.1</strain>
        <strain evidence="30 37">1.H.M.2.2</strain>
        <strain evidence="32 70">1.H.M.2.3</strain>
        <strain evidence="33 62">1.H.M.2.4</strain>
        <strain evidence="34 68">1.H.T.2.1</strain>
        <strain evidence="35 40">1.H.T.2.3</strain>
        <strain evidence="36 57">1.H.T.2.5</strain>
        <strain evidence="1 45">2.F.A.2.3</strain>
        <strain evidence="2 59">2.F.A.2.4</strain>
        <strain evidence="3 60">2.F.T.0.2</strain>
        <strain evidence="5 54">3.F.A.1A.1</strain>
        <strain evidence="4 52">3.F.A.1B.1</strain>
        <strain evidence="6 47">3.F.T.1A.1</strain>
        <strain evidence="7 51">3.F.T.1A.2</strain>
        <strain evidence="8 58">3.F.T.1A.4</strain>
        <strain evidence="11">3.H.A.1A.1</strain>
        <strain evidence="9 42">3.H.A.2.1</strain>
        <strain evidence="10 66">3.H.A.2.4</strain>
        <strain evidence="12 61">3.H.M.1A.1</strain>
        <strain evidence="13 56">3.H.M.1B.1</strain>
        <strain evidence="14 38">3.H.M.1B.2</strain>
    </source>
</reference>
<dbReference type="Proteomes" id="UP000034937">
    <property type="component" value="Unassembled WGS sequence"/>
</dbReference>
<dbReference type="Proteomes" id="UP000034578">
    <property type="component" value="Unassembled WGS sequence"/>
</dbReference>
<dbReference type="Proteomes" id="UP000034279">
    <property type="component" value="Unassembled WGS sequence"/>
</dbReference>
<evidence type="ECO:0000313" key="63">
    <source>
        <dbReference type="Proteomes" id="UP000034672"/>
    </source>
</evidence>
<dbReference type="EMBL" id="JJQT01000142">
    <property type="protein sequence ID" value="KKH77371.1"/>
    <property type="molecule type" value="Genomic_DNA"/>
</dbReference>
<dbReference type="Proteomes" id="UP000034672">
    <property type="component" value="Unassembled WGS sequence"/>
</dbReference>
<dbReference type="Proteomes" id="UP000034040">
    <property type="component" value="Unassembled WGS sequence"/>
</dbReference>
<evidence type="ECO:0000313" key="31">
    <source>
        <dbReference type="EMBL" id="KKH87611.1"/>
    </source>
</evidence>
<dbReference type="EMBL" id="JJQV01000055">
    <property type="protein sequence ID" value="KKH84050.1"/>
    <property type="molecule type" value="Genomic_DNA"/>
</dbReference>
<dbReference type="Proteomes" id="UP000034758">
    <property type="component" value="Unassembled WGS sequence"/>
</dbReference>
<evidence type="ECO:0000313" key="58">
    <source>
        <dbReference type="Proteomes" id="UP000034566"/>
    </source>
</evidence>
<dbReference type="EMBL" id="JJOR01000188">
    <property type="protein sequence ID" value="KKF97708.1"/>
    <property type="molecule type" value="Genomic_DNA"/>
</dbReference>
<evidence type="ECO:0000313" key="20">
    <source>
        <dbReference type="EMBL" id="KKH46216.1"/>
    </source>
</evidence>
<dbReference type="EMBL" id="JJPM01000056">
    <property type="protein sequence ID" value="KKG78917.1"/>
    <property type="molecule type" value="Genomic_DNA"/>
</dbReference>
<dbReference type="EMBL" id="JJQR01000135">
    <property type="protein sequence ID" value="KKH72359.1"/>
    <property type="molecule type" value="Genomic_DNA"/>
</dbReference>
<dbReference type="EMBL" id="JJQU01000078">
    <property type="protein sequence ID" value="KKH87611.1"/>
    <property type="molecule type" value="Genomic_DNA"/>
</dbReference>
<evidence type="ECO:0000313" key="2">
    <source>
        <dbReference type="EMBL" id="KKG01150.1"/>
    </source>
</evidence>
<evidence type="ECO:0000313" key="51">
    <source>
        <dbReference type="Proteomes" id="UP000034279"/>
    </source>
</evidence>
<evidence type="ECO:0000313" key="26">
    <source>
        <dbReference type="EMBL" id="KKH66516.1"/>
    </source>
</evidence>
<dbReference type="EMBL" id="JJQN01000161">
    <property type="protein sequence ID" value="KKH56142.1"/>
    <property type="molecule type" value="Genomic_DNA"/>
</dbReference>
<dbReference type="EMBL" id="JJPT01000043">
    <property type="protein sequence ID" value="KKG93199.1"/>
    <property type="molecule type" value="Genomic_DNA"/>
</dbReference>
<dbReference type="Proteomes" id="UP000034817">
    <property type="component" value="Unassembled WGS sequence"/>
</dbReference>
<evidence type="ECO:0000313" key="61">
    <source>
        <dbReference type="Proteomes" id="UP000034657"/>
    </source>
</evidence>
<dbReference type="Proteomes" id="UP000034566">
    <property type="component" value="Unassembled WGS sequence"/>
</dbReference>
<evidence type="ECO:0000313" key="40">
    <source>
        <dbReference type="Proteomes" id="UP000033885"/>
    </source>
</evidence>
<evidence type="ECO:0000313" key="64">
    <source>
        <dbReference type="Proteomes" id="UP000034692"/>
    </source>
</evidence>
<evidence type="ECO:0000313" key="65">
    <source>
        <dbReference type="Proteomes" id="UP000034758"/>
    </source>
</evidence>
<evidence type="ECO:0000313" key="9">
    <source>
        <dbReference type="EMBL" id="KKG70046.1"/>
    </source>
</evidence>
<evidence type="ECO:0000313" key="59">
    <source>
        <dbReference type="Proteomes" id="UP000034578"/>
    </source>
</evidence>
<dbReference type="EMBL" id="JJPJ01000062">
    <property type="protein sequence ID" value="KKG62944.1"/>
    <property type="molecule type" value="Genomic_DNA"/>
</dbReference>
<gene>
    <name evidence="4" type="ORF">DU30_06105</name>
    <name evidence="1" type="ORF">DU31_08275</name>
    <name evidence="6" type="ORF">DU33_17060</name>
    <name evidence="16" type="ORF">DU37_06775</name>
    <name evidence="3" type="ORF">DU40_19915</name>
    <name evidence="11" type="ORF">DU43_19510</name>
    <name evidence="8" type="ORF">DU45_05140</name>
    <name evidence="2" type="ORF">DU47_08625</name>
    <name evidence="18" type="ORF">DU50_09420</name>
    <name evidence="5" type="ORF">DU52_07870</name>
    <name evidence="17" type="ORF">DU54_06075</name>
    <name evidence="10" type="ORF">DU55_01410</name>
    <name evidence="15" type="ORF">DU58_17600</name>
    <name evidence="9" type="ORF">DU63_02400</name>
    <name evidence="7" type="ORF">DU64_01310</name>
    <name evidence="13" type="ORF">DU66_08945</name>
    <name evidence="14" type="ORF">DU68_03130</name>
    <name evidence="12" type="ORF">DU69_16710</name>
    <name evidence="19" type="ORF">DU71_10375</name>
    <name evidence="21" type="ORF">DU72_04715</name>
    <name evidence="25" type="ORF">DU73_05570</name>
    <name evidence="22" type="ORF">DU74_00970</name>
    <name evidence="26" type="ORF">DU75_08135</name>
    <name evidence="23" type="ORF">DU76_07605</name>
    <name evidence="28" type="ORF">DU77_08830</name>
    <name evidence="29" type="ORF">DU78_09795</name>
    <name evidence="33" type="ORF">DU79_00765</name>
    <name evidence="31" type="ORF">DU80_09265</name>
    <name evidence="35" type="ORF">DU81_08230</name>
    <name evidence="30" type="ORF">DU82_06820</name>
    <name evidence="36" type="ORF">DU83_10280</name>
    <name evidence="34" type="ORF">DU84_09025</name>
    <name evidence="20" type="ORF">DU85_08605</name>
    <name evidence="27" type="ORF">DU86_09345</name>
    <name evidence="24" type="ORF">DU87_09050</name>
    <name evidence="32" type="ORF">DU88_08630</name>
</gene>
<dbReference type="EMBL" id="JJPP01000126">
    <property type="protein sequence ID" value="KKG77731.1"/>
    <property type="molecule type" value="Genomic_DNA"/>
</dbReference>
<evidence type="ECO:0000313" key="12">
    <source>
        <dbReference type="EMBL" id="KKG93199.1"/>
    </source>
</evidence>
<dbReference type="EMBL" id="JJQH01000156">
    <property type="protein sequence ID" value="KKH36498.1"/>
    <property type="molecule type" value="Genomic_DNA"/>
</dbReference>
<evidence type="ECO:0000313" key="44">
    <source>
        <dbReference type="Proteomes" id="UP000034040"/>
    </source>
</evidence>
<evidence type="ECO:0000313" key="4">
    <source>
        <dbReference type="EMBL" id="KKG35718.1"/>
    </source>
</evidence>
<dbReference type="Proteomes" id="UP000034872">
    <property type="component" value="Unassembled WGS sequence"/>
</dbReference>
<dbReference type="EMBL" id="JJQI01000091">
    <property type="protein sequence ID" value="KKH37734.1"/>
    <property type="molecule type" value="Genomic_DNA"/>
</dbReference>
<dbReference type="EMBL" id="JJQS01000118">
    <property type="protein sequence ID" value="KKH72427.1"/>
    <property type="molecule type" value="Genomic_DNA"/>
</dbReference>
<evidence type="ECO:0000313" key="43">
    <source>
        <dbReference type="Proteomes" id="UP000034021"/>
    </source>
</evidence>
<evidence type="ECO:0000313" key="49">
    <source>
        <dbReference type="Proteomes" id="UP000034232"/>
    </source>
</evidence>
<evidence type="ECO:0000313" key="66">
    <source>
        <dbReference type="Proteomes" id="UP000034817"/>
    </source>
</evidence>
<dbReference type="EMBL" id="JJPU01000066">
    <property type="protein sequence ID" value="KKG98826.1"/>
    <property type="molecule type" value="Genomic_DNA"/>
</dbReference>
<dbReference type="Proteomes" id="UP000033933">
    <property type="component" value="Unassembled WGS sequence"/>
</dbReference>
<sequence length="75" mass="9033">MIRCIRLHFLAEEYTLNIYLFQYTNILTCLKLWKLFTILSLLSCSHVARILRGISRTFRKICPDSALYSFRIFPW</sequence>
<evidence type="ECO:0000313" key="18">
    <source>
        <dbReference type="EMBL" id="KKH36498.1"/>
    </source>
</evidence>
<dbReference type="EMBL" id="JJPV01000002">
    <property type="protein sequence ID" value="KKH04242.1"/>
    <property type="molecule type" value="Genomic_DNA"/>
</dbReference>
<dbReference type="Proteomes" id="UP000034338">
    <property type="component" value="Unassembled WGS sequence"/>
</dbReference>
<dbReference type="EMBL" id="JJQG01000146">
    <property type="protein sequence ID" value="KKH34941.1"/>
    <property type="molecule type" value="Genomic_DNA"/>
</dbReference>
<dbReference type="EMBL" id="JJQD01000219">
    <property type="protein sequence ID" value="KKH22531.1"/>
    <property type="molecule type" value="Genomic_DNA"/>
</dbReference>
<evidence type="ECO:0000313" key="13">
    <source>
        <dbReference type="EMBL" id="KKG98826.1"/>
    </source>
</evidence>
<evidence type="ECO:0000313" key="32">
    <source>
        <dbReference type="EMBL" id="KKH88722.1"/>
    </source>
</evidence>
<dbReference type="PATRIC" id="fig|2209.42.peg.3750"/>
<dbReference type="Proteomes" id="UP000034842">
    <property type="component" value="Unassembled WGS sequence"/>
</dbReference>
<dbReference type="EMBL" id="JJQW01000055">
    <property type="protein sequence ID" value="KKH88722.1"/>
    <property type="molecule type" value="Genomic_DNA"/>
</dbReference>
<comment type="caution">
    <text evidence="23">The sequence shown here is derived from an EMBL/GenBank/DDBJ whole genome shotgun (WGS) entry which is preliminary data.</text>
</comment>
<dbReference type="Proteomes" id="UP000034232">
    <property type="component" value="Unassembled WGS sequence"/>
</dbReference>
<dbReference type="AlphaFoldDB" id="A0A0F8PZE6"/>
<dbReference type="Proteomes" id="UP000033814">
    <property type="component" value="Unassembled WGS sequence"/>
</dbReference>
<evidence type="ECO:0000313" key="41">
    <source>
        <dbReference type="Proteomes" id="UP000033933"/>
    </source>
</evidence>
<name>A0A0F8PZE6_METMZ</name>
<evidence type="ECO:0000313" key="16">
    <source>
        <dbReference type="EMBL" id="KKH34749.1"/>
    </source>
</evidence>
<dbReference type="Proteomes" id="UP000034692">
    <property type="component" value="Unassembled WGS sequence"/>
</dbReference>
<dbReference type="Proteomes" id="UP000033835">
    <property type="component" value="Unassembled WGS sequence"/>
</dbReference>
<evidence type="ECO:0000313" key="56">
    <source>
        <dbReference type="Proteomes" id="UP000034468"/>
    </source>
</evidence>
<evidence type="ECO:0000313" key="42">
    <source>
        <dbReference type="Proteomes" id="UP000034001"/>
    </source>
</evidence>
<dbReference type="EMBL" id="JJQQ01000173">
    <property type="protein sequence ID" value="KKH63486.1"/>
    <property type="molecule type" value="Genomic_DNA"/>
</dbReference>
<evidence type="ECO:0000313" key="29">
    <source>
        <dbReference type="EMBL" id="KKH77371.1"/>
    </source>
</evidence>
<dbReference type="EMBL" id="JJQF01000005">
    <property type="protein sequence ID" value="KKH34749.1"/>
    <property type="molecule type" value="Genomic_DNA"/>
</dbReference>
<evidence type="ECO:0000313" key="15">
    <source>
        <dbReference type="EMBL" id="KKH22531.1"/>
    </source>
</evidence>
<dbReference type="Proteomes" id="UP000034468">
    <property type="component" value="Unassembled WGS sequence"/>
</dbReference>
<protein>
    <submittedName>
        <fullName evidence="23">Uncharacterized protein</fullName>
    </submittedName>
</protein>
<dbReference type="EMBL" id="JJQP01000158">
    <property type="protein sequence ID" value="KKH65658.1"/>
    <property type="molecule type" value="Genomic_DNA"/>
</dbReference>
<dbReference type="EMBL" id="JJQK01000217">
    <property type="protein sequence ID" value="KKH47158.1"/>
    <property type="molecule type" value="Genomic_DNA"/>
</dbReference>
<dbReference type="Proteomes" id="UP000034450">
    <property type="component" value="Unassembled WGS sequence"/>
</dbReference>
<evidence type="ECO:0000313" key="28">
    <source>
        <dbReference type="EMBL" id="KKH72427.1"/>
    </source>
</evidence>
<evidence type="ECO:0000313" key="52">
    <source>
        <dbReference type="Proteomes" id="UP000034298"/>
    </source>
</evidence>
<accession>A0A0F8PZE6</accession>
<dbReference type="Proteomes" id="UP000034668">
    <property type="component" value="Unassembled WGS sequence"/>
</dbReference>
<dbReference type="Proteomes" id="UP000034001">
    <property type="component" value="Unassembled WGS sequence"/>
</dbReference>
<evidence type="ECO:0000313" key="39">
    <source>
        <dbReference type="Proteomes" id="UP000033864"/>
    </source>
</evidence>
<evidence type="ECO:0000313" key="70">
    <source>
        <dbReference type="Proteomes" id="UP000034937"/>
    </source>
</evidence>
<dbReference type="EMBL" id="JJQJ01000162">
    <property type="protein sequence ID" value="KKH46216.1"/>
    <property type="molecule type" value="Genomic_DNA"/>
</dbReference>
<evidence type="ECO:0000313" key="27">
    <source>
        <dbReference type="EMBL" id="KKH72359.1"/>
    </source>
</evidence>
<evidence type="ECO:0000313" key="6">
    <source>
        <dbReference type="EMBL" id="KKG53366.1"/>
    </source>
</evidence>
<evidence type="ECO:0000313" key="7">
    <source>
        <dbReference type="EMBL" id="KKG62944.1"/>
    </source>
</evidence>
<evidence type="ECO:0000313" key="22">
    <source>
        <dbReference type="EMBL" id="KKH56142.1"/>
    </source>
</evidence>
<evidence type="ECO:0000313" key="54">
    <source>
        <dbReference type="Proteomes" id="UP000034399"/>
    </source>
</evidence>
<evidence type="ECO:0000313" key="60">
    <source>
        <dbReference type="Proteomes" id="UP000034597"/>
    </source>
</evidence>
<evidence type="ECO:0000313" key="5">
    <source>
        <dbReference type="EMBL" id="KKG37418.1"/>
    </source>
</evidence>
<evidence type="ECO:0000313" key="68">
    <source>
        <dbReference type="Proteomes" id="UP000034872"/>
    </source>
</evidence>
<evidence type="ECO:0000313" key="36">
    <source>
        <dbReference type="EMBL" id="KKI06756.1"/>
    </source>
</evidence>
<dbReference type="EMBL" id="JJOS01000090">
    <property type="protein sequence ID" value="KKG01150.1"/>
    <property type="molecule type" value="Genomic_DNA"/>
</dbReference>
<dbReference type="Proteomes" id="UP000033864">
    <property type="component" value="Unassembled WGS sequence"/>
</dbReference>
<evidence type="ECO:0000313" key="8">
    <source>
        <dbReference type="EMBL" id="KKG65152.1"/>
    </source>
</evidence>
<dbReference type="Proteomes" id="UP000034227">
    <property type="component" value="Unassembled WGS sequence"/>
</dbReference>
<dbReference type="EMBL" id="JJPI01000088">
    <property type="protein sequence ID" value="KKG53366.1"/>
    <property type="molecule type" value="Genomic_DNA"/>
</dbReference>
<dbReference type="Proteomes" id="UP000034021">
    <property type="component" value="Unassembled WGS sequence"/>
</dbReference>
<dbReference type="Proteomes" id="UP000034399">
    <property type="component" value="Unassembled WGS sequence"/>
</dbReference>
<evidence type="ECO:0000313" key="35">
    <source>
        <dbReference type="EMBL" id="KKI02388.1"/>
    </source>
</evidence>
<dbReference type="Proteomes" id="UP000034547">
    <property type="component" value="Unassembled WGS sequence"/>
</dbReference>
<evidence type="ECO:0000313" key="45">
    <source>
        <dbReference type="Proteomes" id="UP000034142"/>
    </source>
</evidence>
<evidence type="ECO:0000313" key="55">
    <source>
        <dbReference type="Proteomes" id="UP000034450"/>
    </source>
</evidence>
<evidence type="ECO:0000313" key="34">
    <source>
        <dbReference type="EMBL" id="KKH99349.1"/>
    </source>
</evidence>
<evidence type="ECO:0000313" key="69">
    <source>
        <dbReference type="Proteomes" id="UP000034925"/>
    </source>
</evidence>
<evidence type="ECO:0000313" key="47">
    <source>
        <dbReference type="Proteomes" id="UP000034188"/>
    </source>
</evidence>
<dbReference type="EMBL" id="JJQO01000101">
    <property type="protein sequence ID" value="KKH66516.1"/>
    <property type="molecule type" value="Genomic_DNA"/>
</dbReference>
<evidence type="ECO:0000313" key="11">
    <source>
        <dbReference type="EMBL" id="KKG78917.1"/>
    </source>
</evidence>
<evidence type="ECO:0000313" key="24">
    <source>
        <dbReference type="EMBL" id="KKH63486.1"/>
    </source>
</evidence>
<dbReference type="Proteomes" id="UP000034597">
    <property type="component" value="Unassembled WGS sequence"/>
</dbReference>
<dbReference type="EMBL" id="JJPK01000014">
    <property type="protein sequence ID" value="KKG65152.1"/>
    <property type="molecule type" value="Genomic_DNA"/>
</dbReference>
<dbReference type="EMBL" id="JJPO01000141">
    <property type="protein sequence ID" value="KKG70046.1"/>
    <property type="molecule type" value="Genomic_DNA"/>
</dbReference>
<proteinExistence type="predicted"/>
<dbReference type="Proteomes" id="UP000034142">
    <property type="component" value="Unassembled WGS sequence"/>
</dbReference>
<evidence type="ECO:0000313" key="50">
    <source>
        <dbReference type="Proteomes" id="UP000034259"/>
    </source>
</evidence>
<dbReference type="EMBL" id="JJPA01000028">
    <property type="protein sequence ID" value="KKG37418.1"/>
    <property type="molecule type" value="Genomic_DNA"/>
</dbReference>
<dbReference type="Proteomes" id="UP000034657">
    <property type="component" value="Unassembled WGS sequence"/>
</dbReference>
<evidence type="ECO:0000313" key="67">
    <source>
        <dbReference type="Proteomes" id="UP000034842"/>
    </source>
</evidence>